<evidence type="ECO:0000313" key="4">
    <source>
        <dbReference type="Proteomes" id="UP000799778"/>
    </source>
</evidence>
<dbReference type="Proteomes" id="UP000799778">
    <property type="component" value="Unassembled WGS sequence"/>
</dbReference>
<gene>
    <name evidence="3" type="ORF">BU24DRAFT_491852</name>
</gene>
<reference evidence="3" key="1">
    <citation type="journal article" date="2020" name="Stud. Mycol.">
        <title>101 Dothideomycetes genomes: a test case for predicting lifestyles and emergence of pathogens.</title>
        <authorList>
            <person name="Haridas S."/>
            <person name="Albert R."/>
            <person name="Binder M."/>
            <person name="Bloem J."/>
            <person name="Labutti K."/>
            <person name="Salamov A."/>
            <person name="Andreopoulos B."/>
            <person name="Baker S."/>
            <person name="Barry K."/>
            <person name="Bills G."/>
            <person name="Bluhm B."/>
            <person name="Cannon C."/>
            <person name="Castanera R."/>
            <person name="Culley D."/>
            <person name="Daum C."/>
            <person name="Ezra D."/>
            <person name="Gonzalez J."/>
            <person name="Henrissat B."/>
            <person name="Kuo A."/>
            <person name="Liang C."/>
            <person name="Lipzen A."/>
            <person name="Lutzoni F."/>
            <person name="Magnuson J."/>
            <person name="Mondo S."/>
            <person name="Nolan M."/>
            <person name="Ohm R."/>
            <person name="Pangilinan J."/>
            <person name="Park H.-J."/>
            <person name="Ramirez L."/>
            <person name="Alfaro M."/>
            <person name="Sun H."/>
            <person name="Tritt A."/>
            <person name="Yoshinaga Y."/>
            <person name="Zwiers L.-H."/>
            <person name="Turgeon B."/>
            <person name="Goodwin S."/>
            <person name="Spatafora J."/>
            <person name="Crous P."/>
            <person name="Grigoriev I."/>
        </authorList>
    </citation>
    <scope>NUCLEOTIDE SEQUENCE</scope>
    <source>
        <strain evidence="3">CBS 175.79</strain>
    </source>
</reference>
<keyword evidence="4" id="KW-1185">Reference proteome</keyword>
<dbReference type="RefSeq" id="XP_033383972.1">
    <property type="nucleotide sequence ID" value="XM_033533847.1"/>
</dbReference>
<keyword evidence="2" id="KW-0732">Signal</keyword>
<sequence>MKSIAILAGAVAVAAADSYGQPSYETPSSSAKPAYTTINPGYGHAPVTVTKQYQAVPTYDASGKSSEYLWVSTVIKGCNGEPVTITKTNQKVVLYSTKSTATRYRTEPAAGYAAPTGYFPKNSTATPVVKPYFELYEKVHEAKYKDLGPKALPGYKGNKLYKGSKDKQKVTVKEFENGKWNKYVHTFDYGVPKPSATTFATPGVYTIPAYEKTITKYETVAAETTYTAQFGDSLTYGGYTITVTETEPTTITTKVPQSYQTEGTKTITVYKTEVVTCTGAGEYEVEKPTTTKFEQPTTFVYPTTTVYPPGFYHHDAETVTVTKSNEPYTCKFQSTDKPSYPISSTTKGYNGYPTSSYVPYPVSSSTKEYETYPSSSSAQEYETYPTSSSTKEYETYPTSSSTKEYETYPTSTASEYETYPTSTASEYEVYPTSTASEYEVYPTSTASEYEVYPTSTASEYEVYPTSTATEYETYPSETPSKTSPPVADPSSDYEEPLENYGTPNAGYVKRGGLIERRKAEPQAKQALNRRVILV</sequence>
<dbReference type="OrthoDB" id="4158477at2759"/>
<dbReference type="EMBL" id="ML978069">
    <property type="protein sequence ID" value="KAF2015633.1"/>
    <property type="molecule type" value="Genomic_DNA"/>
</dbReference>
<feature type="compositionally biased region" description="Polar residues" evidence="1">
    <location>
        <begin position="372"/>
        <end position="414"/>
    </location>
</feature>
<feature type="region of interest" description="Disordered" evidence="1">
    <location>
        <begin position="469"/>
        <end position="508"/>
    </location>
</feature>
<organism evidence="3 4">
    <name type="scientific">Aaosphaeria arxii CBS 175.79</name>
    <dbReference type="NCBI Taxonomy" id="1450172"/>
    <lineage>
        <taxon>Eukaryota</taxon>
        <taxon>Fungi</taxon>
        <taxon>Dikarya</taxon>
        <taxon>Ascomycota</taxon>
        <taxon>Pezizomycotina</taxon>
        <taxon>Dothideomycetes</taxon>
        <taxon>Pleosporomycetidae</taxon>
        <taxon>Pleosporales</taxon>
        <taxon>Pleosporales incertae sedis</taxon>
        <taxon>Aaosphaeria</taxon>
    </lineage>
</organism>
<feature type="region of interest" description="Disordered" evidence="1">
    <location>
        <begin position="362"/>
        <end position="414"/>
    </location>
</feature>
<feature type="chain" id="PRO_5025684942" evidence="2">
    <location>
        <begin position="17"/>
        <end position="534"/>
    </location>
</feature>
<feature type="compositionally biased region" description="Polar residues" evidence="1">
    <location>
        <begin position="469"/>
        <end position="483"/>
    </location>
</feature>
<dbReference type="AlphaFoldDB" id="A0A6A5XRS6"/>
<feature type="signal peptide" evidence="2">
    <location>
        <begin position="1"/>
        <end position="16"/>
    </location>
</feature>
<dbReference type="GeneID" id="54291244"/>
<evidence type="ECO:0000313" key="3">
    <source>
        <dbReference type="EMBL" id="KAF2015633.1"/>
    </source>
</evidence>
<protein>
    <submittedName>
        <fullName evidence="3">Uncharacterized protein</fullName>
    </submittedName>
</protein>
<evidence type="ECO:0000256" key="1">
    <source>
        <dbReference type="SAM" id="MobiDB-lite"/>
    </source>
</evidence>
<name>A0A6A5XRS6_9PLEO</name>
<proteinExistence type="predicted"/>
<accession>A0A6A5XRS6</accession>
<evidence type="ECO:0000256" key="2">
    <source>
        <dbReference type="SAM" id="SignalP"/>
    </source>
</evidence>